<keyword evidence="6" id="KW-0238">DNA-binding</keyword>
<evidence type="ECO:0000256" key="1">
    <source>
        <dbReference type="ARBA" id="ARBA00004496"/>
    </source>
</evidence>
<evidence type="ECO:0000313" key="10">
    <source>
        <dbReference type="EMBL" id="HIY67518.1"/>
    </source>
</evidence>
<dbReference type="GO" id="GO:0005524">
    <property type="term" value="F:ATP binding"/>
    <property type="evidence" value="ECO:0007669"/>
    <property type="project" value="UniProtKB-KW"/>
</dbReference>
<dbReference type="SMART" id="SM00968">
    <property type="entry name" value="SMC_hinge"/>
    <property type="match status" value="1"/>
</dbReference>
<reference evidence="10" key="1">
    <citation type="journal article" date="2021" name="PeerJ">
        <title>Extensive microbial diversity within the chicken gut microbiome revealed by metagenomics and culture.</title>
        <authorList>
            <person name="Gilroy R."/>
            <person name="Ravi A."/>
            <person name="Getino M."/>
            <person name="Pursley I."/>
            <person name="Horton D.L."/>
            <person name="Alikhan N.F."/>
            <person name="Baker D."/>
            <person name="Gharbi K."/>
            <person name="Hall N."/>
            <person name="Watson M."/>
            <person name="Adriaenssens E.M."/>
            <person name="Foster-Nyarko E."/>
            <person name="Jarju S."/>
            <person name="Secka A."/>
            <person name="Antonio M."/>
            <person name="Oren A."/>
            <person name="Chaudhuri R.R."/>
            <person name="La Ragione R."/>
            <person name="Hildebrand F."/>
            <person name="Pallen M.J."/>
        </authorList>
    </citation>
    <scope>NUCLEOTIDE SEQUENCE</scope>
    <source>
        <strain evidence="10">ChiGjej1B1-98</strain>
    </source>
</reference>
<dbReference type="InterPro" id="IPR027417">
    <property type="entry name" value="P-loop_NTPase"/>
</dbReference>
<keyword evidence="2" id="KW-0963">Cytoplasm</keyword>
<feature type="coiled-coil region" evidence="7">
    <location>
        <begin position="440"/>
        <end position="478"/>
    </location>
</feature>
<protein>
    <submittedName>
        <fullName evidence="10">AAA family ATPase</fullName>
    </submittedName>
</protein>
<evidence type="ECO:0000256" key="8">
    <source>
        <dbReference type="SAM" id="MobiDB-lite"/>
    </source>
</evidence>
<feature type="compositionally biased region" description="Basic and acidic residues" evidence="8">
    <location>
        <begin position="272"/>
        <end position="307"/>
    </location>
</feature>
<proteinExistence type="predicted"/>
<dbReference type="SUPFAM" id="SSF75553">
    <property type="entry name" value="Smc hinge domain"/>
    <property type="match status" value="1"/>
</dbReference>
<evidence type="ECO:0000256" key="4">
    <source>
        <dbReference type="ARBA" id="ARBA00022840"/>
    </source>
</evidence>
<comment type="caution">
    <text evidence="10">The sequence shown here is derived from an EMBL/GenBank/DDBJ whole genome shotgun (WGS) entry which is preliminary data.</text>
</comment>
<feature type="coiled-coil region" evidence="7">
    <location>
        <begin position="25"/>
        <end position="59"/>
    </location>
</feature>
<dbReference type="InterPro" id="IPR010935">
    <property type="entry name" value="SMC_hinge"/>
</dbReference>
<feature type="coiled-coil region" evidence="7">
    <location>
        <begin position="544"/>
        <end position="571"/>
    </location>
</feature>
<evidence type="ECO:0000256" key="2">
    <source>
        <dbReference type="ARBA" id="ARBA00022490"/>
    </source>
</evidence>
<keyword evidence="3" id="KW-0547">Nucleotide-binding</keyword>
<feature type="region of interest" description="Disordered" evidence="8">
    <location>
        <begin position="268"/>
        <end position="323"/>
    </location>
</feature>
<dbReference type="GO" id="GO:0005694">
    <property type="term" value="C:chromosome"/>
    <property type="evidence" value="ECO:0007669"/>
    <property type="project" value="InterPro"/>
</dbReference>
<dbReference type="Gene3D" id="3.40.50.300">
    <property type="entry name" value="P-loop containing nucleotide triphosphate hydrolases"/>
    <property type="match status" value="1"/>
</dbReference>
<keyword evidence="5 7" id="KW-0175">Coiled coil</keyword>
<dbReference type="Proteomes" id="UP000824005">
    <property type="component" value="Unassembled WGS sequence"/>
</dbReference>
<dbReference type="AlphaFoldDB" id="A0A9D2CB61"/>
<evidence type="ECO:0000256" key="5">
    <source>
        <dbReference type="ARBA" id="ARBA00023054"/>
    </source>
</evidence>
<feature type="domain" description="SMC hinge" evidence="9">
    <location>
        <begin position="82"/>
        <end position="188"/>
    </location>
</feature>
<name>A0A9D2CB61_9MICO</name>
<comment type="subcellular location">
    <subcellularLocation>
        <location evidence="1">Cytoplasm</location>
    </subcellularLocation>
</comment>
<organism evidence="10 11">
    <name type="scientific">Candidatus Agrococcus pullicola</name>
    <dbReference type="NCBI Taxonomy" id="2838429"/>
    <lineage>
        <taxon>Bacteria</taxon>
        <taxon>Bacillati</taxon>
        <taxon>Actinomycetota</taxon>
        <taxon>Actinomycetes</taxon>
        <taxon>Micrococcales</taxon>
        <taxon>Microbacteriaceae</taxon>
        <taxon>Agrococcus</taxon>
    </lineage>
</organism>
<dbReference type="InterPro" id="IPR003395">
    <property type="entry name" value="RecF/RecN/SMC_N"/>
</dbReference>
<dbReference type="EMBL" id="DXDC01000449">
    <property type="protein sequence ID" value="HIY67518.1"/>
    <property type="molecule type" value="Genomic_DNA"/>
</dbReference>
<keyword evidence="4" id="KW-0067">ATP-binding</keyword>
<reference evidence="10" key="2">
    <citation type="submission" date="2021-04" db="EMBL/GenBank/DDBJ databases">
        <authorList>
            <person name="Gilroy R."/>
        </authorList>
    </citation>
    <scope>NUCLEOTIDE SEQUENCE</scope>
    <source>
        <strain evidence="10">ChiGjej1B1-98</strain>
    </source>
</reference>
<dbReference type="GO" id="GO:0003677">
    <property type="term" value="F:DNA binding"/>
    <property type="evidence" value="ECO:0007669"/>
    <property type="project" value="UniProtKB-KW"/>
</dbReference>
<evidence type="ECO:0000256" key="6">
    <source>
        <dbReference type="ARBA" id="ARBA00023125"/>
    </source>
</evidence>
<dbReference type="InterPro" id="IPR036277">
    <property type="entry name" value="SMC_hinge_sf"/>
</dbReference>
<evidence type="ECO:0000256" key="3">
    <source>
        <dbReference type="ARBA" id="ARBA00022741"/>
    </source>
</evidence>
<dbReference type="SUPFAM" id="SSF52540">
    <property type="entry name" value="P-loop containing nucleoside triphosphate hydrolases"/>
    <property type="match status" value="1"/>
</dbReference>
<dbReference type="Gene3D" id="3.30.70.1620">
    <property type="match status" value="1"/>
</dbReference>
<dbReference type="GO" id="GO:0005737">
    <property type="term" value="C:cytoplasm"/>
    <property type="evidence" value="ECO:0007669"/>
    <property type="project" value="UniProtKB-SubCell"/>
</dbReference>
<evidence type="ECO:0000259" key="9">
    <source>
        <dbReference type="SMART" id="SM00968"/>
    </source>
</evidence>
<dbReference type="Pfam" id="PF06470">
    <property type="entry name" value="SMC_hinge"/>
    <property type="match status" value="1"/>
</dbReference>
<feature type="non-terminal residue" evidence="10">
    <location>
        <position position="1"/>
    </location>
</feature>
<dbReference type="Gene3D" id="1.20.1060.20">
    <property type="match status" value="1"/>
</dbReference>
<dbReference type="GO" id="GO:0051276">
    <property type="term" value="P:chromosome organization"/>
    <property type="evidence" value="ECO:0007669"/>
    <property type="project" value="InterPro"/>
</dbReference>
<dbReference type="FunFam" id="3.40.50.300:FF:000901">
    <property type="entry name" value="Chromosome partition protein Smc"/>
    <property type="match status" value="1"/>
</dbReference>
<sequence>AEEALDTLGDDESEQQDTDALSLAYREADDEATHLQTELDRLREALHSKERERDSLAATAQALTHALDAKNAASSILEAGLPGVIGVVSERVSVKKGFETAIAAALGSLAEAILVDNRDNAIRVAESAAGDDLGRAELVLADAAPVVERVPEAPLTHAYDVCDAPEGIRGLLACTFIAEDLQQAAETGAELARLELGGPVTIVTHAGEVLTEHTLTGGSGKDTSRIELAADRDEAQKKLDSIAVEIETDAGEVEDVRHALQNAKRAAQDALESLRQHDAESAARGQERSSIRARHESAAAESERAEAALEESMSRVTSAEREVERAKHEFDEFDRAPRPMLDASARDDVLAELEKARADETELRIRLETARERVRAERDRATSLEREMQAQRARADERARRAVIRNRRRERAERVTRALPAVLSSIDASLSEARLDLAHKETARRQNSEALGKLRQEQAELTERIRELTDRVHDIEMQSYEQKLQLSNLLERSASELGLDEQELLAEYEPDEDFDRDAERARLKDADRKLAKLGRVNPLALEEFAALEQRHTFLNEQLHDLTQTRADLEQIIADLDVTMQEIFATAFEDTKAAFDEVFPKLFPGGRGSLALTDPDDLLETGIEVAVRPAGKKIDRLSLLSGGERSLAAVAFMVAIFQARPSPFYIMDEVEAALDDANLGRLLTVFEQLRETSQLIVITHQKRTMEIADALYGVSMREDGVTQVVGQRTKREEESA</sequence>
<dbReference type="Pfam" id="PF02463">
    <property type="entry name" value="SMC_N"/>
    <property type="match status" value="1"/>
</dbReference>
<accession>A0A9D2CB61</accession>
<evidence type="ECO:0000313" key="11">
    <source>
        <dbReference type="Proteomes" id="UP000824005"/>
    </source>
</evidence>
<evidence type="ECO:0000256" key="7">
    <source>
        <dbReference type="SAM" id="Coils"/>
    </source>
</evidence>
<gene>
    <name evidence="10" type="ORF">H9830_14735</name>
</gene>
<dbReference type="PANTHER" id="PTHR43977">
    <property type="entry name" value="STRUCTURAL MAINTENANCE OF CHROMOSOMES PROTEIN 3"/>
    <property type="match status" value="1"/>
</dbReference>